<gene>
    <name evidence="10" type="ORF">SI8410_13017438</name>
</gene>
<evidence type="ECO:0000256" key="2">
    <source>
        <dbReference type="ARBA" id="ARBA00022679"/>
    </source>
</evidence>
<dbReference type="Gene3D" id="3.10.10.10">
    <property type="entry name" value="HIV Type 1 Reverse Transcriptase, subunit A, domain 1"/>
    <property type="match status" value="1"/>
</dbReference>
<evidence type="ECO:0000256" key="5">
    <source>
        <dbReference type="ARBA" id="ARBA00022759"/>
    </source>
</evidence>
<dbReference type="AlphaFoldDB" id="A0A7I8LA75"/>
<sequence length="649" mass="75395">MESLEADLEALKEDKRGTKKMLQQVTQQLSQRQPEPHSLQNPEQREGIYKPNCQTELPNFTGDNPNGWLPWAERYFRISQCQNMIAPLEHCSQEEGIFTAHVSLNSVMRLTQHRIMKGGYIHTMVLNKTTISFKAIECELKRSHICPLELHQLLVVRLQKWFPQVFEKDEIERLVHELCIVGIIQPSKSPFASHILLVKKKDDNWRFYIDYRALNKSTIPNMFPIPIVDELLEEQHGLSFFSKLDLKSGYYQIRMKQKDIQKTVFKTHEGHYEFKVMPFGLSNAQTTVQYLMNDIFRLYIWKFVLIFFDDILVFSKTHQEHDEHLDNQSQLEYLGHWISTDGVSTNQGKIADSDAQEAFYKLKLAMTSTSVSALPNFSQKFLVETYALGHGIGAHYLMLHPFIIRTNQYSLKFIFDQKEIHSTYHKWVTNLMRFNFKYNIRKMTHNCPKSKSQIEGSTSFPHYSIQQGSLLYKGLLQPLPIPNMIWEDLSMNFIESLPKSKGNDSILVRLHGIPRSIVTHRGTMTPLKQCMDGTLPHLHYGSPMSTTNAVDTYLKERDDDIKLELPNSITIHPIFLISQLRKALGNSAYFLVKWADLPNFEATWELASHLHQQFSDFHLEDKVKLMGGSIDKAPRTYARRKKAQSPMSQ</sequence>
<dbReference type="InterPro" id="IPR043502">
    <property type="entry name" value="DNA/RNA_pol_sf"/>
</dbReference>
<proteinExistence type="predicted"/>
<keyword evidence="4" id="KW-0540">Nuclease</keyword>
<dbReference type="Gene3D" id="2.40.50.40">
    <property type="match status" value="1"/>
</dbReference>
<keyword evidence="6" id="KW-0378">Hydrolase</keyword>
<keyword evidence="7" id="KW-0695">RNA-directed DNA polymerase</keyword>
<keyword evidence="2" id="KW-0808">Transferase</keyword>
<dbReference type="PANTHER" id="PTHR24559:SF450">
    <property type="entry name" value="RNA-DIRECTED DNA POLYMERASE HOMOLOG"/>
    <property type="match status" value="1"/>
</dbReference>
<reference evidence="10" key="1">
    <citation type="submission" date="2020-02" db="EMBL/GenBank/DDBJ databases">
        <authorList>
            <person name="Scholz U."/>
            <person name="Mascher M."/>
            <person name="Fiebig A."/>
        </authorList>
    </citation>
    <scope>NUCLEOTIDE SEQUENCE</scope>
</reference>
<keyword evidence="1" id="KW-0645">Protease</keyword>
<dbReference type="OrthoDB" id="669841at2759"/>
<dbReference type="EMBL" id="LR746276">
    <property type="protein sequence ID" value="CAA7406760.1"/>
    <property type="molecule type" value="Genomic_DNA"/>
</dbReference>
<accession>A0A7I8LA75</accession>
<dbReference type="SUPFAM" id="SSF56672">
    <property type="entry name" value="DNA/RNA polymerases"/>
    <property type="match status" value="1"/>
</dbReference>
<dbReference type="CDD" id="cd01647">
    <property type="entry name" value="RT_LTR"/>
    <property type="match status" value="1"/>
</dbReference>
<keyword evidence="3" id="KW-0548">Nucleotidyltransferase</keyword>
<keyword evidence="5" id="KW-0255">Endonuclease</keyword>
<dbReference type="GO" id="GO:0008233">
    <property type="term" value="F:peptidase activity"/>
    <property type="evidence" value="ECO:0007669"/>
    <property type="project" value="UniProtKB-KW"/>
</dbReference>
<evidence type="ECO:0000256" key="4">
    <source>
        <dbReference type="ARBA" id="ARBA00022722"/>
    </source>
</evidence>
<dbReference type="GO" id="GO:0006508">
    <property type="term" value="P:proteolysis"/>
    <property type="evidence" value="ECO:0007669"/>
    <property type="project" value="UniProtKB-KW"/>
</dbReference>
<dbReference type="Pfam" id="PF00078">
    <property type="entry name" value="RVT_1"/>
    <property type="match status" value="1"/>
</dbReference>
<protein>
    <recommendedName>
        <fullName evidence="9">Reverse transcriptase domain-containing protein</fullName>
    </recommendedName>
</protein>
<dbReference type="InterPro" id="IPR053134">
    <property type="entry name" value="RNA-dir_DNA_polymerase"/>
</dbReference>
<evidence type="ECO:0000256" key="6">
    <source>
        <dbReference type="ARBA" id="ARBA00022801"/>
    </source>
</evidence>
<dbReference type="GO" id="GO:0003964">
    <property type="term" value="F:RNA-directed DNA polymerase activity"/>
    <property type="evidence" value="ECO:0007669"/>
    <property type="project" value="UniProtKB-KW"/>
</dbReference>
<evidence type="ECO:0000313" key="11">
    <source>
        <dbReference type="Proteomes" id="UP000663760"/>
    </source>
</evidence>
<dbReference type="SUPFAM" id="SSF54160">
    <property type="entry name" value="Chromo domain-like"/>
    <property type="match status" value="1"/>
</dbReference>
<dbReference type="PROSITE" id="PS50878">
    <property type="entry name" value="RT_POL"/>
    <property type="match status" value="1"/>
</dbReference>
<dbReference type="PANTHER" id="PTHR24559">
    <property type="entry name" value="TRANSPOSON TY3-I GAG-POL POLYPROTEIN"/>
    <property type="match status" value="1"/>
</dbReference>
<evidence type="ECO:0000256" key="7">
    <source>
        <dbReference type="ARBA" id="ARBA00022918"/>
    </source>
</evidence>
<feature type="compositionally biased region" description="Low complexity" evidence="8">
    <location>
        <begin position="23"/>
        <end position="33"/>
    </location>
</feature>
<dbReference type="Proteomes" id="UP000663760">
    <property type="component" value="Chromosome 13"/>
</dbReference>
<dbReference type="InterPro" id="IPR043128">
    <property type="entry name" value="Rev_trsase/Diguanyl_cyclase"/>
</dbReference>
<dbReference type="FunFam" id="3.10.10.10:FF:000007">
    <property type="entry name" value="Retrovirus-related Pol polyprotein from transposon 17.6-like Protein"/>
    <property type="match status" value="1"/>
</dbReference>
<name>A0A7I8LA75_SPIIN</name>
<dbReference type="Gene3D" id="3.30.70.270">
    <property type="match status" value="1"/>
</dbReference>
<dbReference type="GO" id="GO:0004519">
    <property type="term" value="F:endonuclease activity"/>
    <property type="evidence" value="ECO:0007669"/>
    <property type="project" value="UniProtKB-KW"/>
</dbReference>
<evidence type="ECO:0000256" key="1">
    <source>
        <dbReference type="ARBA" id="ARBA00022670"/>
    </source>
</evidence>
<dbReference type="InterPro" id="IPR000477">
    <property type="entry name" value="RT_dom"/>
</dbReference>
<evidence type="ECO:0000256" key="8">
    <source>
        <dbReference type="SAM" id="MobiDB-lite"/>
    </source>
</evidence>
<organism evidence="10 11">
    <name type="scientific">Spirodela intermedia</name>
    <name type="common">Intermediate duckweed</name>
    <dbReference type="NCBI Taxonomy" id="51605"/>
    <lineage>
        <taxon>Eukaryota</taxon>
        <taxon>Viridiplantae</taxon>
        <taxon>Streptophyta</taxon>
        <taxon>Embryophyta</taxon>
        <taxon>Tracheophyta</taxon>
        <taxon>Spermatophyta</taxon>
        <taxon>Magnoliopsida</taxon>
        <taxon>Liliopsida</taxon>
        <taxon>Araceae</taxon>
        <taxon>Lemnoideae</taxon>
        <taxon>Spirodela</taxon>
    </lineage>
</organism>
<evidence type="ECO:0000259" key="9">
    <source>
        <dbReference type="PROSITE" id="PS50878"/>
    </source>
</evidence>
<feature type="region of interest" description="Disordered" evidence="8">
    <location>
        <begin position="1"/>
        <end position="46"/>
    </location>
</feature>
<feature type="domain" description="Reverse transcriptase" evidence="9">
    <location>
        <begin position="179"/>
        <end position="364"/>
    </location>
</feature>
<keyword evidence="11" id="KW-1185">Reference proteome</keyword>
<evidence type="ECO:0000256" key="3">
    <source>
        <dbReference type="ARBA" id="ARBA00022695"/>
    </source>
</evidence>
<evidence type="ECO:0000313" key="10">
    <source>
        <dbReference type="EMBL" id="CAA7406760.1"/>
    </source>
</evidence>
<dbReference type="InterPro" id="IPR016197">
    <property type="entry name" value="Chromo-like_dom_sf"/>
</dbReference>